<evidence type="ECO:0000256" key="2">
    <source>
        <dbReference type="ARBA" id="ARBA00023125"/>
    </source>
</evidence>
<feature type="compositionally biased region" description="Basic and acidic residues" evidence="5">
    <location>
        <begin position="333"/>
        <end position="344"/>
    </location>
</feature>
<feature type="compositionally biased region" description="Basic residues" evidence="5">
    <location>
        <begin position="406"/>
        <end position="423"/>
    </location>
</feature>
<comment type="similarity">
    <text evidence="4">Belongs to the ORC1 family.</text>
</comment>
<dbReference type="Pfam" id="PF22344">
    <property type="entry name" value="SIR3_C"/>
    <property type="match status" value="1"/>
</dbReference>
<keyword evidence="4" id="KW-0547">Nucleotide-binding</keyword>
<gene>
    <name evidence="7" type="primary">SIR3</name>
    <name evidence="7" type="ORF">SPAR_L04460</name>
</gene>
<dbReference type="RefSeq" id="XP_033768170.1">
    <property type="nucleotide sequence ID" value="XM_033912279.1"/>
</dbReference>
<dbReference type="PROSITE" id="PS51038">
    <property type="entry name" value="BAH"/>
    <property type="match status" value="1"/>
</dbReference>
<dbReference type="Gene3D" id="2.30.30.490">
    <property type="match status" value="1"/>
</dbReference>
<dbReference type="Pfam" id="PF17872">
    <property type="entry name" value="AAA_lid_10"/>
    <property type="match status" value="1"/>
</dbReference>
<dbReference type="KEGG" id="spao:SPAR_L04460"/>
<keyword evidence="3 4" id="KW-0539">Nucleus</keyword>
<dbReference type="GO" id="GO:0005694">
    <property type="term" value="C:chromosome"/>
    <property type="evidence" value="ECO:0007669"/>
    <property type="project" value="UniProtKB-ARBA"/>
</dbReference>
<dbReference type="InterPro" id="IPR001025">
    <property type="entry name" value="BAH_dom"/>
</dbReference>
<evidence type="ECO:0000256" key="1">
    <source>
        <dbReference type="ARBA" id="ARBA00004123"/>
    </source>
</evidence>
<accession>A0A8B8UWM7</accession>
<reference evidence="7" key="4">
    <citation type="submission" date="2025-08" db="UniProtKB">
        <authorList>
            <consortium name="RefSeq"/>
        </authorList>
    </citation>
    <scope>IDENTIFICATION</scope>
    <source>
        <strain evidence="7">CBS432</strain>
    </source>
</reference>
<proteinExistence type="inferred from homology"/>
<dbReference type="OrthoDB" id="1926878at2759"/>
<dbReference type="InterPro" id="IPR027417">
    <property type="entry name" value="P-loop_NTPase"/>
</dbReference>
<comment type="subunit">
    <text evidence="4">ORC is composed of six subunits.</text>
</comment>
<dbReference type="Gene3D" id="3.40.50.300">
    <property type="entry name" value="P-loop containing nucleotide triphosphate hydrolases"/>
    <property type="match status" value="1"/>
</dbReference>
<dbReference type="Pfam" id="PF01426">
    <property type="entry name" value="BAH"/>
    <property type="match status" value="1"/>
</dbReference>
<dbReference type="PANTHER" id="PTHR10763">
    <property type="entry name" value="CELL DIVISION CONTROL PROTEIN 6-RELATED"/>
    <property type="match status" value="1"/>
</dbReference>
<evidence type="ECO:0000259" key="6">
    <source>
        <dbReference type="PROSITE" id="PS51038"/>
    </source>
</evidence>
<dbReference type="SMART" id="SM00439">
    <property type="entry name" value="BAH"/>
    <property type="match status" value="1"/>
</dbReference>
<feature type="compositionally biased region" description="Low complexity" evidence="5">
    <location>
        <begin position="288"/>
        <end position="303"/>
    </location>
</feature>
<dbReference type="InterPro" id="IPR043151">
    <property type="entry name" value="BAH_sf"/>
</dbReference>
<keyword evidence="2 4" id="KW-0238">DNA-binding</keyword>
<evidence type="ECO:0000256" key="3">
    <source>
        <dbReference type="ARBA" id="ARBA00023242"/>
    </source>
</evidence>
<organism evidence="7">
    <name type="scientific">Saccharomyces paradoxus</name>
    <name type="common">Yeast</name>
    <name type="synonym">Saccharomyces douglasii</name>
    <dbReference type="NCBI Taxonomy" id="27291"/>
    <lineage>
        <taxon>Eukaryota</taxon>
        <taxon>Fungi</taxon>
        <taxon>Dikarya</taxon>
        <taxon>Ascomycota</taxon>
        <taxon>Saccharomycotina</taxon>
        <taxon>Saccharomycetes</taxon>
        <taxon>Saccharomycetales</taxon>
        <taxon>Saccharomycetaceae</taxon>
        <taxon>Saccharomyces</taxon>
    </lineage>
</organism>
<evidence type="ECO:0000256" key="4">
    <source>
        <dbReference type="RuleBase" id="RU365058"/>
    </source>
</evidence>
<feature type="region of interest" description="Disordered" evidence="5">
    <location>
        <begin position="236"/>
        <end position="446"/>
    </location>
</feature>
<protein>
    <recommendedName>
        <fullName evidence="4">Origin recognition complex subunit 1</fullName>
    </recommendedName>
</protein>
<feature type="compositionally biased region" description="Polar residues" evidence="5">
    <location>
        <begin position="345"/>
        <end position="363"/>
    </location>
</feature>
<evidence type="ECO:0000256" key="5">
    <source>
        <dbReference type="SAM" id="MobiDB-lite"/>
    </source>
</evidence>
<name>A0A8B8UWM7_SACPA</name>
<dbReference type="GO" id="GO:0003682">
    <property type="term" value="F:chromatin binding"/>
    <property type="evidence" value="ECO:0007669"/>
    <property type="project" value="InterPro"/>
</dbReference>
<dbReference type="GO" id="GO:0033314">
    <property type="term" value="P:mitotic DNA replication checkpoint signaling"/>
    <property type="evidence" value="ECO:0007669"/>
    <property type="project" value="TreeGrafter"/>
</dbReference>
<dbReference type="Gene3D" id="1.10.10.2450">
    <property type="match status" value="1"/>
</dbReference>
<comment type="function">
    <text evidence="4">Component of the origin recognition complex (ORC) that binds origins of replication. DNA-binding is ATP-dependent, however specific DNA sequences that define origins of replication have not been identified so far. ORC is required to assemble the pre-replication complex necessary to initiate DNA replication.</text>
</comment>
<keyword evidence="4" id="KW-0235">DNA replication</keyword>
<feature type="domain" description="BAH" evidence="6">
    <location>
        <begin position="48"/>
        <end position="188"/>
    </location>
</feature>
<dbReference type="SUPFAM" id="SSF82061">
    <property type="entry name" value="BAH domain"/>
    <property type="match status" value="1"/>
</dbReference>
<dbReference type="GO" id="GO:0005524">
    <property type="term" value="F:ATP binding"/>
    <property type="evidence" value="ECO:0007669"/>
    <property type="project" value="UniProtKB-KW"/>
</dbReference>
<dbReference type="PANTHER" id="PTHR10763:SF23">
    <property type="entry name" value="ORIGIN RECOGNITION COMPLEX SUBUNIT 1"/>
    <property type="match status" value="1"/>
</dbReference>
<reference evidence="7" key="2">
    <citation type="submission" date="2020-01" db="EMBL/GenBank/DDBJ databases">
        <title>Population-level Yeast Reference Genomes.</title>
        <authorList>
            <person name="Yue J.-X."/>
        </authorList>
    </citation>
    <scope>NUCLEOTIDE SEQUENCE</scope>
    <source>
        <strain evidence="7">CBS432</strain>
    </source>
</reference>
<dbReference type="InterPro" id="IPR041083">
    <property type="entry name" value="AAA_lid_10"/>
</dbReference>
<dbReference type="GO" id="GO:0005634">
    <property type="term" value="C:nucleus"/>
    <property type="evidence" value="ECO:0007669"/>
    <property type="project" value="UniProtKB-SubCell"/>
</dbReference>
<dbReference type="Gene3D" id="1.10.8.60">
    <property type="match status" value="1"/>
</dbReference>
<reference evidence="7" key="1">
    <citation type="journal article" date="2017" name="Nat. Genet.">
        <title>Contrasting evolutionary genome dynamics between domesticated and wild yeasts.</title>
        <authorList>
            <person name="Yue J.X."/>
            <person name="Li J."/>
            <person name="Aigrain L."/>
            <person name="Hallin J."/>
            <person name="Persson K."/>
            <person name="Oliver K."/>
            <person name="Bergstrom A."/>
            <person name="Coupland P."/>
            <person name="Warringer J."/>
            <person name="Lagomarsino M.C."/>
            <person name="Fischer G."/>
            <person name="Durbin R."/>
            <person name="Liti G."/>
        </authorList>
    </citation>
    <scope>NUCLEOTIDE SEQUENCE</scope>
    <source>
        <strain evidence="7">CBS432</strain>
    </source>
</reference>
<sequence length="990" mass="113392">MAETLKDLDGWQVIITDDQGRVIDENNRRRSRKRGGENVFLKRISDGLSFGKGESVIFNDNVTETYSVYLIHEIRLNTLNNLVEIWVFSYLRWFELKPKLYYEQFRPDIMKENHPVEFYKDKFFNEVNKSELYLTAELSEIWLKDFIAVGQILPESQWNDSSIEKIEDRDFLVRYACEPTAEKFVPIDIFQIIKRVKEMEPKQSDEYLKRVSAPVSLNKTNRQVIHKIGLERSVKRQQRLAKKPPMKEIKVEPSSDDDTNKENVSYKQGTSEMYGSQSPERKSFFLNSSSASPTALTSPTDSSRIVQKRSISKELIVSEEIPINSSEQESDNEEPREPNIELQRKSSVISAQPESKLENTSTEFIHRQENFVHENNPPRVSDDSELEEETDGFTSESSGEAIIAVNKRRGTHGSKMSRKTKKIHIQETQELPQNDDTETDNEIEGNGKIGMLMGSTKDNSINNKSIPRKGNAKMIDFAALSKLKKKYQMILDRFAPGSQVIDLSQLKRARDEQSSLDVASLEDKLRKTRSTPGKETILSKLNGKIDLEELIRESLRKRELQKSQVEDFIKLFLPMYESLMCSQNKLFYVANADDSTKSSLVDDVMDELVTSSVQKELPIFDYIHVDALELTGMNALFEKIWSSISKENLSGDISLEALNFYITNVPKAKKRRTLILIQNLDDLLNEKILQYFEKWISSKNSKLSVVCAGGHNVMIKEQINVMPSFKPHFTEIILNKVNKDELLQMIITRLKSLLKPFYVKVNDKKEMAIYNNIREGQKQNIPDNVIAINHKINNKIIQLIAKNVANVSGSTEKAFKICETAVEISKNDFLRKGGLQKGKPVAFQEMVPRYFSEAINGFKDETISKKVMGMSLLMRTFLYTLAQETEGTNRHTLALETVLIKMVKMLRDNPGYKASKEIKKVVCGAWEPKITIEKLKQFSWISVVNDLVGEKLVVVVLEEPSASIMVELKLPLEISYAFSMDEAFKNADCI</sequence>
<dbReference type="CDD" id="cd04720">
    <property type="entry name" value="BAH_Orc1p_Yeast"/>
    <property type="match status" value="1"/>
</dbReference>
<evidence type="ECO:0000313" key="7">
    <source>
        <dbReference type="RefSeq" id="XP_033768170.1"/>
    </source>
</evidence>
<reference evidence="7" key="3">
    <citation type="submission" date="2025-07" db="EMBL/GenBank/DDBJ databases">
        <authorList>
            <consortium name="NCBI Genome Project"/>
        </authorList>
    </citation>
    <scope>NUCLEOTIDE SEQUENCE</scope>
    <source>
        <strain evidence="7">CBS432</strain>
    </source>
</reference>
<feature type="compositionally biased region" description="Basic and acidic residues" evidence="5">
    <location>
        <begin position="245"/>
        <end position="261"/>
    </location>
</feature>
<dbReference type="AlphaFoldDB" id="A0A8B8UWM7"/>
<keyword evidence="4" id="KW-0067">ATP-binding</keyword>
<dbReference type="VEuPathDB" id="FungiDB:SPAR_L04460"/>
<feature type="compositionally biased region" description="Polar residues" evidence="5">
    <location>
        <begin position="262"/>
        <end position="278"/>
    </location>
</feature>
<comment type="subcellular location">
    <subcellularLocation>
        <location evidence="1 4">Nucleus</location>
    </subcellularLocation>
</comment>
<dbReference type="GeneID" id="54632539"/>
<dbReference type="GO" id="GO:0003688">
    <property type="term" value="F:DNA replication origin binding"/>
    <property type="evidence" value="ECO:0007669"/>
    <property type="project" value="TreeGrafter"/>
</dbReference>
<dbReference type="InterPro" id="IPR054778">
    <property type="entry name" value="SIR3_C"/>
</dbReference>
<feature type="compositionally biased region" description="Acidic residues" evidence="5">
    <location>
        <begin position="433"/>
        <end position="443"/>
    </location>
</feature>
<dbReference type="GO" id="GO:0006270">
    <property type="term" value="P:DNA replication initiation"/>
    <property type="evidence" value="ECO:0007669"/>
    <property type="project" value="TreeGrafter"/>
</dbReference>
<dbReference type="InterPro" id="IPR050311">
    <property type="entry name" value="ORC1/CDC6"/>
</dbReference>